<organism evidence="8 9">
    <name type="scientific">Rhizobium rosettiformans W3</name>
    <dbReference type="NCBI Taxonomy" id="538378"/>
    <lineage>
        <taxon>Bacteria</taxon>
        <taxon>Pseudomonadati</taxon>
        <taxon>Pseudomonadota</taxon>
        <taxon>Alphaproteobacteria</taxon>
        <taxon>Hyphomicrobiales</taxon>
        <taxon>Rhizobiaceae</taxon>
        <taxon>Rhizobium/Agrobacterium group</taxon>
        <taxon>Rhizobium</taxon>
    </lineage>
</organism>
<evidence type="ECO:0000259" key="7">
    <source>
        <dbReference type="Pfam" id="PF00174"/>
    </source>
</evidence>
<sequence>MPVYHPPKIASSEITPKSFYLKRRQFMGVAAGGVAAVGLGHHAFAAPLAAQPSKYTLDEKLTSKEDVTTYNNFYEFGTGKEDPARNAGSLTTRPWTIEVGGLVAKPQVIDIETIMKEIPMEERVYRMRCVEAWSMVIPWIGFPLSALLDRVEPLGSAKYVAFETLVRPEEMQGQAGIFQALEWPYVEGLRLDEARHPLAILATGLYGETLPNQNGAPIRLVVPWKYGFKGIKSIVKITLTEQEPPSTWNRLQPSEYGFYANVNPEVDHPRWSQATERRIGEADGLFGGARIDTLPFNGYADEVASLYEGMDLTKFY</sequence>
<dbReference type="GO" id="GO:0016672">
    <property type="term" value="F:oxidoreductase activity, acting on a sulfur group of donors, quinone or similar compound as acceptor"/>
    <property type="evidence" value="ECO:0007669"/>
    <property type="project" value="UniProtKB-UniRule"/>
</dbReference>
<comment type="subunit">
    <text evidence="6">Heterodimer of a catalytic subunit (MsrP) and a heme-binding subunit (MsrQ).</text>
</comment>
<dbReference type="InterPro" id="IPR006311">
    <property type="entry name" value="TAT_signal"/>
</dbReference>
<evidence type="ECO:0000256" key="1">
    <source>
        <dbReference type="ARBA" id="ARBA00022505"/>
    </source>
</evidence>
<accession>A0A4S8PNT0</accession>
<dbReference type="PROSITE" id="PS51318">
    <property type="entry name" value="TAT"/>
    <property type="match status" value="1"/>
</dbReference>
<evidence type="ECO:0000256" key="4">
    <source>
        <dbReference type="ARBA" id="ARBA00022764"/>
    </source>
</evidence>
<keyword evidence="5 6" id="KW-0560">Oxidoreductase</keyword>
<dbReference type="EC" id="1.8.5.-" evidence="6"/>
<feature type="binding site" evidence="6">
    <location>
        <position position="164"/>
    </location>
    <ligand>
        <name>Mo-molybdopterin</name>
        <dbReference type="ChEBI" id="CHEBI:71302"/>
    </ligand>
</feature>
<keyword evidence="4" id="KW-0574">Periplasm</keyword>
<evidence type="ECO:0000256" key="2">
    <source>
        <dbReference type="ARBA" id="ARBA00022723"/>
    </source>
</evidence>
<feature type="binding site" evidence="6">
    <location>
        <position position="219"/>
    </location>
    <ligand>
        <name>Mo-molybdopterin</name>
        <dbReference type="ChEBI" id="CHEBI:71302"/>
    </ligand>
</feature>
<feature type="binding site" evidence="6">
    <location>
        <begin position="74"/>
        <end position="75"/>
    </location>
    <ligand>
        <name>Mo-molybdopterin</name>
        <dbReference type="ChEBI" id="CHEBI:71302"/>
    </ligand>
</feature>
<comment type="catalytic activity">
    <reaction evidence="6">
        <text>L-methionyl-[protein] + a quinone + H2O = L-methionyl-(R)-S-oxide-[protein] + a quinol</text>
        <dbReference type="Rhea" id="RHEA:51296"/>
        <dbReference type="Rhea" id="RHEA-COMP:12313"/>
        <dbReference type="Rhea" id="RHEA-COMP:12314"/>
        <dbReference type="ChEBI" id="CHEBI:15377"/>
        <dbReference type="ChEBI" id="CHEBI:16044"/>
        <dbReference type="ChEBI" id="CHEBI:24646"/>
        <dbReference type="ChEBI" id="CHEBI:45764"/>
        <dbReference type="ChEBI" id="CHEBI:132124"/>
    </reaction>
</comment>
<feature type="binding site" evidence="6">
    <location>
        <position position="214"/>
    </location>
    <ligand>
        <name>Mo-molybdopterin</name>
        <dbReference type="ChEBI" id="CHEBI:71302"/>
    </ligand>
</feature>
<reference evidence="8 9" key="1">
    <citation type="submission" date="2019-04" db="EMBL/GenBank/DDBJ databases">
        <title>genome sequence of strain W3.</title>
        <authorList>
            <person name="Gao J."/>
            <person name="Sun J."/>
        </authorList>
    </citation>
    <scope>NUCLEOTIDE SEQUENCE [LARGE SCALE GENOMIC DNA]</scope>
    <source>
        <strain evidence="8 9">W3</strain>
    </source>
</reference>
<dbReference type="GO" id="GO:0046872">
    <property type="term" value="F:metal ion binding"/>
    <property type="evidence" value="ECO:0007669"/>
    <property type="project" value="UniProtKB-KW"/>
</dbReference>
<dbReference type="EMBL" id="STGU01000015">
    <property type="protein sequence ID" value="THV32568.1"/>
    <property type="molecule type" value="Genomic_DNA"/>
</dbReference>
<keyword evidence="2 6" id="KW-0479">Metal-binding</keyword>
<evidence type="ECO:0000256" key="3">
    <source>
        <dbReference type="ARBA" id="ARBA00022729"/>
    </source>
</evidence>
<feature type="domain" description="Oxidoreductase molybdopterin-binding" evidence="7">
    <location>
        <begin position="92"/>
        <end position="248"/>
    </location>
</feature>
<dbReference type="AlphaFoldDB" id="A0A4S8PNT0"/>
<comment type="function">
    <text evidence="6">Part of the MsrPQ system that repairs oxidized periplasmic proteins containing methionine sulfoxide residues (Met-O), using respiratory chain electrons. Thus protects these proteins from oxidative-stress damage caused by reactive species of oxygen and chlorine generated by the host defense mechanisms. MsrPQ is essential for the maintenance of envelope integrity under bleach stress, rescuing a wide series of structurally unrelated periplasmic proteins from methionine oxidation. The catalytic subunit MsrP is non-stereospecific, being able to reduce both (R-) and (S-) diastereoisomers of methionine sulfoxide.</text>
</comment>
<evidence type="ECO:0000256" key="5">
    <source>
        <dbReference type="ARBA" id="ARBA00023002"/>
    </source>
</evidence>
<keyword evidence="1 6" id="KW-0500">Molybdenum</keyword>
<keyword evidence="3 6" id="KW-0732">Signal</keyword>
<dbReference type="Pfam" id="PF00174">
    <property type="entry name" value="Oxidored_molyb"/>
    <property type="match status" value="1"/>
</dbReference>
<dbReference type="PANTHER" id="PTHR43032">
    <property type="entry name" value="PROTEIN-METHIONINE-SULFOXIDE REDUCTASE"/>
    <property type="match status" value="1"/>
</dbReference>
<dbReference type="PANTHER" id="PTHR43032:SF3">
    <property type="entry name" value="PROTEIN-METHIONINE-SULFOXIDE REDUCTASE CATALYTIC SUBUNIT MSRP"/>
    <property type="match status" value="1"/>
</dbReference>
<dbReference type="HAMAP" id="MF_01206">
    <property type="entry name" value="MsrP"/>
    <property type="match status" value="1"/>
</dbReference>
<comment type="PTM">
    <text evidence="6">Predicted to be exported by the Tat system. The position of the signal peptide cleavage has not been experimentally proven.</text>
</comment>
<feature type="binding site" evidence="6">
    <location>
        <position position="129"/>
    </location>
    <ligand>
        <name>Mo-molybdopterin</name>
        <dbReference type="ChEBI" id="CHEBI:71302"/>
    </ligand>
    <ligandPart>
        <name>Mo</name>
        <dbReference type="ChEBI" id="CHEBI:28685"/>
    </ligandPart>
</feature>
<dbReference type="GO" id="GO:0043546">
    <property type="term" value="F:molybdopterin cofactor binding"/>
    <property type="evidence" value="ECO:0007669"/>
    <property type="project" value="UniProtKB-UniRule"/>
</dbReference>
<dbReference type="GO" id="GO:0030091">
    <property type="term" value="P:protein repair"/>
    <property type="evidence" value="ECO:0007669"/>
    <property type="project" value="UniProtKB-UniRule"/>
</dbReference>
<evidence type="ECO:0000256" key="6">
    <source>
        <dbReference type="HAMAP-Rule" id="MF_01206"/>
    </source>
</evidence>
<dbReference type="Proteomes" id="UP000307378">
    <property type="component" value="Unassembled WGS sequence"/>
</dbReference>
<dbReference type="SUPFAM" id="SSF56524">
    <property type="entry name" value="Oxidoreductase molybdopterin-binding domain"/>
    <property type="match status" value="1"/>
</dbReference>
<name>A0A4S8PNT0_9HYPH</name>
<dbReference type="Gene3D" id="3.90.420.10">
    <property type="entry name" value="Oxidoreductase, molybdopterin-binding domain"/>
    <property type="match status" value="1"/>
</dbReference>
<dbReference type="InterPro" id="IPR036374">
    <property type="entry name" value="OxRdtase_Mopterin-bd_sf"/>
</dbReference>
<dbReference type="RefSeq" id="WP_136542893.1">
    <property type="nucleotide sequence ID" value="NZ_STGU01000015.1"/>
</dbReference>
<dbReference type="NCBIfam" id="NF003767">
    <property type="entry name" value="PRK05363.1"/>
    <property type="match status" value="1"/>
</dbReference>
<protein>
    <recommendedName>
        <fullName evidence="6">Protein-methionine-sulfoxide reductase catalytic subunit MsrP</fullName>
        <ecNumber evidence="6">1.8.5.-</ecNumber>
    </recommendedName>
</protein>
<evidence type="ECO:0000313" key="9">
    <source>
        <dbReference type="Proteomes" id="UP000307378"/>
    </source>
</evidence>
<dbReference type="InterPro" id="IPR022867">
    <property type="entry name" value="MsrP"/>
</dbReference>
<evidence type="ECO:0000313" key="8">
    <source>
        <dbReference type="EMBL" id="THV32568.1"/>
    </source>
</evidence>
<comment type="caution">
    <text evidence="8">The sequence shown here is derived from an EMBL/GenBank/DDBJ whole genome shotgun (WGS) entry which is preliminary data.</text>
</comment>
<comment type="cofactor">
    <cofactor evidence="6">
        <name>Mo-molybdopterin</name>
        <dbReference type="ChEBI" id="CHEBI:71302"/>
    </cofactor>
    <text evidence="6">Binds 1 Mo-molybdopterin (Mo-MPT) cofactor per subunit.</text>
</comment>
<comment type="similarity">
    <text evidence="6">Belongs to the MsrP family.</text>
</comment>
<gene>
    <name evidence="6 8" type="primary">msrP</name>
    <name evidence="8" type="ORF">FAA86_20510</name>
</gene>
<feature type="binding site" evidence="6">
    <location>
        <position position="71"/>
    </location>
    <ligand>
        <name>Mo-molybdopterin</name>
        <dbReference type="ChEBI" id="CHEBI:71302"/>
    </ligand>
</feature>
<comment type="catalytic activity">
    <reaction evidence="6">
        <text>L-methionyl-[protein] + a quinone + H2O = L-methionyl-(S)-S-oxide-[protein] + a quinol</text>
        <dbReference type="Rhea" id="RHEA:51292"/>
        <dbReference type="Rhea" id="RHEA-COMP:12313"/>
        <dbReference type="Rhea" id="RHEA-COMP:12315"/>
        <dbReference type="ChEBI" id="CHEBI:15377"/>
        <dbReference type="ChEBI" id="CHEBI:16044"/>
        <dbReference type="ChEBI" id="CHEBI:24646"/>
        <dbReference type="ChEBI" id="CHEBI:44120"/>
        <dbReference type="ChEBI" id="CHEBI:132124"/>
    </reaction>
</comment>
<proteinExistence type="inferred from homology"/>
<feature type="binding site" evidence="6">
    <location>
        <begin position="230"/>
        <end position="232"/>
    </location>
    <ligand>
        <name>Mo-molybdopterin</name>
        <dbReference type="ChEBI" id="CHEBI:71302"/>
    </ligand>
</feature>
<dbReference type="CDD" id="cd02107">
    <property type="entry name" value="YedY_like_Moco"/>
    <property type="match status" value="1"/>
</dbReference>
<dbReference type="InterPro" id="IPR000572">
    <property type="entry name" value="OxRdtase_Mopterin-bd_dom"/>
</dbReference>